<comment type="caution">
    <text evidence="2">The sequence shown here is derived from an EMBL/GenBank/DDBJ whole genome shotgun (WGS) entry which is preliminary data.</text>
</comment>
<gene>
    <name evidence="2" type="ORF">RMSM_00120</name>
</gene>
<proteinExistence type="predicted"/>
<dbReference type="PATRIC" id="fig|1265738.3.peg.123"/>
<evidence type="ECO:0000256" key="1">
    <source>
        <dbReference type="SAM" id="MobiDB-lite"/>
    </source>
</evidence>
<feature type="compositionally biased region" description="Basic and acidic residues" evidence="1">
    <location>
        <begin position="250"/>
        <end position="265"/>
    </location>
</feature>
<organism evidence="2 3">
    <name type="scientific">Rhodopirellula maiorica SM1</name>
    <dbReference type="NCBI Taxonomy" id="1265738"/>
    <lineage>
        <taxon>Bacteria</taxon>
        <taxon>Pseudomonadati</taxon>
        <taxon>Planctomycetota</taxon>
        <taxon>Planctomycetia</taxon>
        <taxon>Pirellulales</taxon>
        <taxon>Pirellulaceae</taxon>
        <taxon>Novipirellula</taxon>
    </lineage>
</organism>
<reference evidence="2 3" key="1">
    <citation type="journal article" date="2013" name="Mar. Genomics">
        <title>Expression of sulfatases in Rhodopirellula baltica and the diversity of sulfatases in the genus Rhodopirellula.</title>
        <authorList>
            <person name="Wegner C.E."/>
            <person name="Richter-Heitmann T."/>
            <person name="Klindworth A."/>
            <person name="Klockow C."/>
            <person name="Richter M."/>
            <person name="Achstetter T."/>
            <person name="Glockner F.O."/>
            <person name="Harder J."/>
        </authorList>
    </citation>
    <scope>NUCLEOTIDE SEQUENCE [LARGE SCALE GENOMIC DNA]</scope>
    <source>
        <strain evidence="2 3">SM1</strain>
    </source>
</reference>
<dbReference type="EMBL" id="ANOG01000014">
    <property type="protein sequence ID" value="EMI22953.1"/>
    <property type="molecule type" value="Genomic_DNA"/>
</dbReference>
<dbReference type="InterPro" id="IPR036390">
    <property type="entry name" value="WH_DNA-bd_sf"/>
</dbReference>
<keyword evidence="3" id="KW-1185">Reference proteome</keyword>
<dbReference type="AlphaFoldDB" id="M5RUD4"/>
<feature type="region of interest" description="Disordered" evidence="1">
    <location>
        <begin position="248"/>
        <end position="268"/>
    </location>
</feature>
<dbReference type="SUPFAM" id="SSF46785">
    <property type="entry name" value="Winged helix' DNA-binding domain"/>
    <property type="match status" value="1"/>
</dbReference>
<sequence length="435" mass="49076">MEEPESTWTFIPAADFTVPIPPATDAARGTLRRTWQLLYSAMRRSNPQASSTSTDWDCPANSLLQTVSPTPDWMHVADAFTAAIGRTWFDLASSTHPIHTVIGPPGCDLSKMLLRLAQQHQLRTLTAPAPESLLEPLTDDLFCADTEDVSEQEILVVPQLERWYLRHEDGLHRLRALLEHLTSTRSRVLIGCDSWAWAFLQHAVGIEDRIGSPLTLSPLDAKRLTHWFRRTLPLDQYEFMHPGNNPVFPTRDDTKQGNGCDKDPQTNETSDFFTSLSVKSRGNPGVAQAIWNTLLRTRNAKNDMSPSTSHPEKTSLWVVSPDELATPQLPLNNDRVHRFIVHAILLHGGLSRRSLATVLPFSPDEIHRRVSELCRAHILVEQNDELQVNLIAYPIVRRELQSEGFLTDVVLIFPGWLSIRKSPSCLTPNPRNKKR</sequence>
<dbReference type="OrthoDB" id="258935at2"/>
<dbReference type="Proteomes" id="UP000011991">
    <property type="component" value="Unassembled WGS sequence"/>
</dbReference>
<accession>M5RUD4</accession>
<evidence type="ECO:0000313" key="3">
    <source>
        <dbReference type="Proteomes" id="UP000011991"/>
    </source>
</evidence>
<protein>
    <submittedName>
        <fullName evidence="2">Uncharacterized protein</fullName>
    </submittedName>
</protein>
<dbReference type="RefSeq" id="WP_008689961.1">
    <property type="nucleotide sequence ID" value="NZ_ANOG01000014.1"/>
</dbReference>
<evidence type="ECO:0000313" key="2">
    <source>
        <dbReference type="EMBL" id="EMI22953.1"/>
    </source>
</evidence>
<name>M5RUD4_9BACT</name>